<gene>
    <name evidence="6" type="primary">ank2a</name>
</gene>
<dbReference type="CDD" id="cd08317">
    <property type="entry name" value="Death_ank"/>
    <property type="match status" value="1"/>
</dbReference>
<dbReference type="PANTHER" id="PTHR24123:SF49">
    <property type="entry name" value="ANKYRIN-2-LIKE ISOFORM X1"/>
    <property type="match status" value="1"/>
</dbReference>
<evidence type="ECO:0000259" key="4">
    <source>
        <dbReference type="PROSITE" id="PS50017"/>
    </source>
</evidence>
<dbReference type="PROSITE" id="PS50017">
    <property type="entry name" value="DEATH_DOMAIN"/>
    <property type="match status" value="1"/>
</dbReference>
<feature type="region of interest" description="Disordered" evidence="3">
    <location>
        <begin position="3088"/>
        <end position="3124"/>
    </location>
</feature>
<feature type="compositionally biased region" description="Polar residues" evidence="3">
    <location>
        <begin position="346"/>
        <end position="370"/>
    </location>
</feature>
<feature type="region of interest" description="Disordered" evidence="3">
    <location>
        <begin position="2497"/>
        <end position="2535"/>
    </location>
</feature>
<feature type="region of interest" description="Disordered" evidence="3">
    <location>
        <begin position="2762"/>
        <end position="2954"/>
    </location>
</feature>
<feature type="compositionally biased region" description="Basic and acidic residues" evidence="3">
    <location>
        <begin position="3704"/>
        <end position="3719"/>
    </location>
</feature>
<dbReference type="GO" id="GO:0007165">
    <property type="term" value="P:signal transduction"/>
    <property type="evidence" value="ECO:0007669"/>
    <property type="project" value="InterPro"/>
</dbReference>
<feature type="compositionally biased region" description="Acidic residues" evidence="3">
    <location>
        <begin position="3399"/>
        <end position="3408"/>
    </location>
</feature>
<keyword evidence="5" id="KW-1185">Reference proteome</keyword>
<feature type="region of interest" description="Disordered" evidence="3">
    <location>
        <begin position="3961"/>
        <end position="4044"/>
    </location>
</feature>
<feature type="compositionally biased region" description="Acidic residues" evidence="3">
    <location>
        <begin position="1625"/>
        <end position="1636"/>
    </location>
</feature>
<feature type="compositionally biased region" description="Basic and acidic residues" evidence="3">
    <location>
        <begin position="1447"/>
        <end position="1461"/>
    </location>
</feature>
<feature type="compositionally biased region" description="Polar residues" evidence="3">
    <location>
        <begin position="468"/>
        <end position="483"/>
    </location>
</feature>
<evidence type="ECO:0000256" key="1">
    <source>
        <dbReference type="ARBA" id="ARBA00022737"/>
    </source>
</evidence>
<feature type="compositionally biased region" description="Basic and acidic residues" evidence="3">
    <location>
        <begin position="2520"/>
        <end position="2535"/>
    </location>
</feature>
<feature type="compositionally biased region" description="Polar residues" evidence="3">
    <location>
        <begin position="2804"/>
        <end position="2814"/>
    </location>
</feature>
<keyword evidence="1" id="KW-0677">Repeat</keyword>
<name>A0A9W2XT53_BETSP</name>
<feature type="region of interest" description="Disordered" evidence="3">
    <location>
        <begin position="1206"/>
        <end position="1241"/>
    </location>
</feature>
<dbReference type="SUPFAM" id="SSF47986">
    <property type="entry name" value="DEATH domain"/>
    <property type="match status" value="1"/>
</dbReference>
<feature type="compositionally biased region" description="Basic residues" evidence="3">
    <location>
        <begin position="4014"/>
        <end position="4026"/>
    </location>
</feature>
<feature type="compositionally biased region" description="Low complexity" evidence="3">
    <location>
        <begin position="2857"/>
        <end position="2870"/>
    </location>
</feature>
<feature type="compositionally biased region" description="Polar residues" evidence="3">
    <location>
        <begin position="3449"/>
        <end position="3458"/>
    </location>
</feature>
<evidence type="ECO:0000313" key="5">
    <source>
        <dbReference type="Proteomes" id="UP000515150"/>
    </source>
</evidence>
<feature type="region of interest" description="Disordered" evidence="3">
    <location>
        <begin position="1625"/>
        <end position="1650"/>
    </location>
</feature>
<feature type="compositionally biased region" description="Acidic residues" evidence="3">
    <location>
        <begin position="2770"/>
        <end position="2783"/>
    </location>
</feature>
<feature type="compositionally biased region" description="Pro residues" evidence="3">
    <location>
        <begin position="4027"/>
        <end position="4044"/>
    </location>
</feature>
<evidence type="ECO:0000256" key="2">
    <source>
        <dbReference type="ARBA" id="ARBA00023043"/>
    </source>
</evidence>
<dbReference type="Proteomes" id="UP000515150">
    <property type="component" value="Chromosome 1"/>
</dbReference>
<feature type="compositionally biased region" description="Polar residues" evidence="3">
    <location>
        <begin position="3187"/>
        <end position="3204"/>
    </location>
</feature>
<dbReference type="Pfam" id="PF00531">
    <property type="entry name" value="Death"/>
    <property type="match status" value="1"/>
</dbReference>
<dbReference type="CTD" id="568926"/>
<feature type="compositionally biased region" description="Low complexity" evidence="3">
    <location>
        <begin position="484"/>
        <end position="504"/>
    </location>
</feature>
<feature type="compositionally biased region" description="Polar residues" evidence="3">
    <location>
        <begin position="3411"/>
        <end position="3421"/>
    </location>
</feature>
<accession>A0A9W2XT53</accession>
<feature type="region of interest" description="Disordered" evidence="3">
    <location>
        <begin position="2317"/>
        <end position="2372"/>
    </location>
</feature>
<dbReference type="PANTHER" id="PTHR24123">
    <property type="entry name" value="ANKYRIN REPEAT-CONTAINING"/>
    <property type="match status" value="1"/>
</dbReference>
<reference evidence="6" key="1">
    <citation type="submission" date="2025-08" db="UniProtKB">
        <authorList>
            <consortium name="RefSeq"/>
        </authorList>
    </citation>
    <scope>IDENTIFICATION</scope>
</reference>
<proteinExistence type="predicted"/>
<feature type="region of interest" description="Disordered" evidence="3">
    <location>
        <begin position="589"/>
        <end position="614"/>
    </location>
</feature>
<evidence type="ECO:0000256" key="3">
    <source>
        <dbReference type="SAM" id="MobiDB-lite"/>
    </source>
</evidence>
<feature type="region of interest" description="Disordered" evidence="3">
    <location>
        <begin position="416"/>
        <end position="506"/>
    </location>
</feature>
<feature type="compositionally biased region" description="Polar residues" evidence="3">
    <location>
        <begin position="2503"/>
        <end position="2519"/>
    </location>
</feature>
<feature type="region of interest" description="Disordered" evidence="3">
    <location>
        <begin position="147"/>
        <end position="198"/>
    </location>
</feature>
<dbReference type="Gene3D" id="1.10.533.10">
    <property type="entry name" value="Death Domain, Fas"/>
    <property type="match status" value="1"/>
</dbReference>
<feature type="region of interest" description="Disordered" evidence="3">
    <location>
        <begin position="234"/>
        <end position="275"/>
    </location>
</feature>
<feature type="compositionally biased region" description="Basic and acidic residues" evidence="3">
    <location>
        <begin position="2606"/>
        <end position="2622"/>
    </location>
</feature>
<feature type="compositionally biased region" description="Basic and acidic residues" evidence="3">
    <location>
        <begin position="2818"/>
        <end position="2829"/>
    </location>
</feature>
<dbReference type="SMART" id="SM00005">
    <property type="entry name" value="DEATH"/>
    <property type="match status" value="1"/>
</dbReference>
<feature type="compositionally biased region" description="Low complexity" evidence="3">
    <location>
        <begin position="3363"/>
        <end position="3372"/>
    </location>
</feature>
<feature type="region of interest" description="Disordered" evidence="3">
    <location>
        <begin position="78"/>
        <end position="101"/>
    </location>
</feature>
<feature type="compositionally biased region" description="Low complexity" evidence="3">
    <location>
        <begin position="3329"/>
        <end position="3341"/>
    </location>
</feature>
<feature type="region of interest" description="Disordered" evidence="3">
    <location>
        <begin position="1030"/>
        <end position="1058"/>
    </location>
</feature>
<feature type="compositionally biased region" description="Basic and acidic residues" evidence="3">
    <location>
        <begin position="3318"/>
        <end position="3328"/>
    </location>
</feature>
<feature type="compositionally biased region" description="Basic and acidic residues" evidence="3">
    <location>
        <begin position="1468"/>
        <end position="1478"/>
    </location>
</feature>
<dbReference type="InterPro" id="IPR000488">
    <property type="entry name" value="Death_dom"/>
</dbReference>
<evidence type="ECO:0000313" key="6">
    <source>
        <dbReference type="RefSeq" id="XP_055364937.1"/>
    </source>
</evidence>
<feature type="region of interest" description="Disordered" evidence="3">
    <location>
        <begin position="3217"/>
        <end position="3236"/>
    </location>
</feature>
<feature type="compositionally biased region" description="Acidic residues" evidence="3">
    <location>
        <begin position="751"/>
        <end position="761"/>
    </location>
</feature>
<feature type="compositionally biased region" description="Polar residues" evidence="3">
    <location>
        <begin position="3430"/>
        <end position="3439"/>
    </location>
</feature>
<feature type="compositionally biased region" description="Basic and acidic residues" evidence="3">
    <location>
        <begin position="3088"/>
        <end position="3115"/>
    </location>
</feature>
<feature type="region of interest" description="Disordered" evidence="3">
    <location>
        <begin position="745"/>
        <end position="767"/>
    </location>
</feature>
<feature type="region of interest" description="Disordered" evidence="3">
    <location>
        <begin position="936"/>
        <end position="995"/>
    </location>
</feature>
<dbReference type="FunFam" id="1.10.533.10:FF:000002">
    <property type="entry name" value="Ankyrin-3 isoform 2"/>
    <property type="match status" value="1"/>
</dbReference>
<feature type="compositionally biased region" description="Polar residues" evidence="3">
    <location>
        <begin position="1206"/>
        <end position="1216"/>
    </location>
</feature>
<feature type="region of interest" description="Disordered" evidence="3">
    <location>
        <begin position="2132"/>
        <end position="2151"/>
    </location>
</feature>
<feature type="region of interest" description="Disordered" evidence="3">
    <location>
        <begin position="3700"/>
        <end position="3726"/>
    </location>
</feature>
<feature type="region of interest" description="Disordered" evidence="3">
    <location>
        <begin position="2604"/>
        <end position="2625"/>
    </location>
</feature>
<dbReference type="KEGG" id="bspl:114857232"/>
<dbReference type="OrthoDB" id="20872at2759"/>
<keyword evidence="2" id="KW-0040">ANK repeat</keyword>
<dbReference type="RefSeq" id="XP_055364937.1">
    <property type="nucleotide sequence ID" value="XM_055508962.1"/>
</dbReference>
<feature type="region of interest" description="Disordered" evidence="3">
    <location>
        <begin position="3652"/>
        <end position="3676"/>
    </location>
</feature>
<feature type="region of interest" description="Disordered" evidence="3">
    <location>
        <begin position="345"/>
        <end position="378"/>
    </location>
</feature>
<feature type="region of interest" description="Disordered" evidence="3">
    <location>
        <begin position="2691"/>
        <end position="2710"/>
    </location>
</feature>
<feature type="compositionally biased region" description="Polar residues" evidence="3">
    <location>
        <begin position="3373"/>
        <end position="3397"/>
    </location>
</feature>
<sequence>MQEICIGRKSSITSSTKPGDVTSMVSHLSMDIEDYLEHRPLAMSASLDDLVKDECEQVVVKRDGKRHPPNIKKPIRKKIRDRERSGCSSSEEELERMGSQESLDGDSILKENGLIPIAVMDPPASPLVVETPIGSIKDRVKALQNKVEDEDVQRNTQVPKYDAKSSVPTRTVEGDMPELPKVPKSPKSPRSQTERLEETMSVRELMQAFERGKDPSKTKSGLFEHQAMSSYISRSLPESAHSEEIQMPEQSPQQETKSQIESQRSLVFQTDSDVKTNVKTENHMVTLKKDSPDKPQFISHSVGSGKTVKFADAVQVDEREVSPRGEAPELVEKESMSVKELMKTFETGQGPSETRASHISTSEKMLSTEQRSTHGPKLQKQIQNFTISHHEYEEEISNETGSKNQAVGFIKDNSEESQLMSDSAHTEKRTICDDGDKPELSSKESKSVKELLRTFTTEQDASDKGFQRKSSAPSVSTLKLQNNQTEKSQSTEQSQTQQSKLQTENLSFHEQSTVKICDETESAGQQVSLIRHRSDKSVLITDGSHTGKTVKFADTVHCDDGRVSPQREAPGFSGKDTLSVKELMKTFQNKQEGIQPSERDSTHEQNFTGSHQPGGVEVIQTEQSSTDICRTLDIEGHTLQLTRDNSEELQLVSDIPCLRDIVNVSDSESKFEDGSIITERKESSGRSTPRIHIEEPVIGFTGGLSNDISPDRRPSEDFSADIKAELEDSPEYQLFKRTSAEVDVSYRMESPDEDTLEDDSDTNPASISSPCLSYFGKHATENQAKYYDLSPESPKHEGLETSVYISSSYPIPRESASYDEDTQFYQMTDEMSIYSANREEMDSRTEKKHQDAIKQLSTQTESGIQEQQIHIHAEKNIYSHAATAVKDMSGMLTLLNRDLEQDLQAMPVGRRTPDVDMVKETFEQIVLTKDKEEETLTFGENKTAMGGATQRGDSVEEHSITKADEESRSDSEEPETPISSGLISAMSDRPKTPGAKIQRAIMQENVDVVQDTLTEGLPKQPYTTMKDMVSLPDSDLDKCPKGQQESLEENTQKPSGDEQEITVFEKSQDMKNELHKETHEQIQTDVSDIRDVTPGHELVTPFSKVHVEKMSHHLEFPTEKNTLSLLSNDLDQHLEKRTVTVHHQGEDLVHESCKQIILTGSDEEDVTDDETHEQMQTDVTEALKPTGSALETHSLESHIDRGAHQLSTPEKNMSGVSSLLSSDLDQQLQEKSGAAQQDKEEDLVYESCKQIILTDGDEEDTTEGETTEQMQTDVVEVKELTPKSELETPFKEVCIERKTHHQEFSTEKDMSGMLSLLSSDLDQDLEKSMPIQQSPEKALIRESCRQTILTGSDVEDTTEGEGHGQIQTDVVGELTPSSVLETPFSEVHTERKSHLLESTTEKDMSGMLTLLSADLEQHLEERTVTIHHQAEEGLVHESCQQFIMTGGDKEDTTEGETHEQMQTDVVETEVKKPTPKSELERPFKEVCIERRTHHREFSTEKDMSGMLSLLSSDLDQHLEKSMPIQQSPEKALIHESRRQTADDQIQTIVVDELTPLSVLETPFRKIHIERKSHHLESTTESNVSGMLPLVSTELDQHLEERTVTIHHQAEEDLVHDSCKQFIMTDSEEEDVTDGETDERKQTNISEAPKPVDYALETQFHEVQIDRSKHYQQSTTEKNMSGMLLLLGTDLDQHLKETSLAAQQDEEEHVVHESCKQIRLPGRDEENMTDVGACEQMQTDVGEKIMQSAKLETPFDEVHIERKSYHQESANEKNKSGMLSLLSNDLDQHLEERTVSLHHQAEDLVHESCKQIILRCSDEEDVTDDETHEQLQTNVTVFEKSQVGAGTDMKDEMHRETHEQIQTHVSEVKDVTPGHELATLFSEVHIERMSHHLESPTEKNTLSLLSNDLDQHLEERTVTVHHQGEDLLHESCKQIILTGSDEEDVTDDETHVQMQTDVTEALKPTGSALETPFHEVHIDRGAHQLSTPEKNMSGMSSLLSSDLDQHLQEKSGATQQDKEEDLVYESCTQIILTGGDEEDTTEGETTEQMQTDVVEVKELTPKSELETPFKEVCIERRTHHQVFSTEKDMSGMLSLLSSDLDQHLEKSMPIQQSPEKALIHESCRQTILTGSDVEDTTEGEGHGQIQTDVVGEPTPSSVLETLFSEVHTERKSHHLESRTEKDISGMLTLLSTDLDQYLKQRPVQIRCYSEEEPVHENCSQIILTEDTKRESPSFCLEVTNWGSEQQPLEGEQIRSHEGEHWKGLPYEESETESSQGPLAHDSDVVAGAHSYVEPNTFLQQPNTFSHTQRPAELENLHTALPDDPDKEPCHRDSLETSPIMEDASSKKSPDSIESSPTRESPCPDSLEGSPTETKAYEFTTVSKTAVYEDYASQLKACVGLDENLWVDESNHGESNRDLVQMESELEVDTFFTLAQRVTGGSMCSDPSIFNSENPHMLIRQDSLDEDDGDNLPEKFTPEEEMFIMAAKIKTFEEMEQEAKGAHSMNVNDRQRSSCITTSSKEAVDSKSDEPQRETEIHKDTCDNHFSSYVTDGHRIDDDEEVASPITGGSVTVSRPTAAEATGELYVIPLPPQGEEEEHMNLYLPESKTSDTKLDQTPSDERTPDPFQFQEGKLFEMTRGGAIDMTRSFDEEGQGYAFFHIGERPLVENVPEDMGDKLKSFESSNTTLEALDTSSLTHTTADTSLSENAESENFSTVGLCSPVGSLTTVQSGSEHFEIPGLDYLNTTIADLQSDISTVGHLVHPEQTHDSSDSSEEEEEEEEDDQCSVIEITLRKDSKPPLVKPGSTKQVCQSELELSTEESRMTELDQVQRKTQGLSTRTRSEADSDTSKAPSKNGRSYSDSSQSKPSPSDLPVMIPQKPVAQVAPCSPQVRDIRLSKTTETSSLDTDDVSSASHKSPDSVIFTYDVPASHSSDSDGNPMPAVSSSSATEDVFESRPVWDDTVETQVQRITDQTPECTSVDWQDDADRKEETLAIIADLLGFSWTELARELEFSEDDIQLVRTENPNSLQEQSHALLQHWVEREGKHATEDCLVKRLTKINRMDIVHLIETQMNKSVQEQTSRTYAEIEKTLDHSEVQDDTDSPRVVRRLESDRRPPPAVSEEDLSVASLLDIPSWAEAAGHTHSESMHGDLLEELEIPHELNPNLWTSEDIITQEPTCYDNSDEQEPTASSKTNLSEPSKQQSGVLGLSQVVPREIPSSADESNTGSMDKLESPLPFSFDVGEAQSESTLANQRESPQEQDNKLLFPGLVEPSSPSPDPLRQTDRDVPDDPSAVSSEASPTPPASGSPQLDQLLSELEEMKLKFRPETLDLPLSGSSDGSSEGNEMYTFEDFTPEDQTPSEHSSSIIISVSSAVQLSEDSNSTNTAAIESDQLQTPNYDEAELAEPDETCARSSPGGNKDSSLGFDQVKESSPSPTSHIDQAGKYAEYSNETFSQSNVPEKKPPEEETSGIYHNEEEHELIKLCSDSKSMSDKSLPQSIPDQIPLIWKEAHVKHEDSSSPSLPDVTPETVTTSRHFNLEQLMPHPSTGNAETFLEEAMPWISGQDSEGSLTSEDEDYFACQPSSVRHKTEIASSTFDEEDSVPPEYSECFSTCTTAMPPVLNSGTDSSAFEYSDPESYFDCKQAASEFSETECDESKRGSRSAGDHLNQPVLEKRNQRVLLSSGSEDYEDASLACEPLHSAHGHTKEVQRYSETSHEEFTLSEASHPPPAYKCWPYDDTDKSLAREVAAELGALSGSSDEEFVTTRVVRRRVVIQADEMPELPPQSVTEEKYKDENGHIVVKKVTRKIIRKCVSADDKEEVPVDGAPQGATSLAEGHGYSKVVKRTVLKSEGDHTEVTFTEREASASGQEADEGRRVSHVERRVVVEGRRTMTHQGDPSFASDLPSARADFKQALSYISGFNGTELPRVVERETVNEDGTVVRRAHMREGHILKRTAVEGAGRREQVVPQKMASARRGSKPRDLQQHLHQLFHRFYDEDEDEEEKGRDETRTVTRSRRRRKTRRRCNPPPPPPPDLKPPLNPMH</sequence>
<dbReference type="GeneID" id="114857232"/>
<feature type="compositionally biased region" description="Basic and acidic residues" evidence="3">
    <location>
        <begin position="953"/>
        <end position="971"/>
    </location>
</feature>
<feature type="compositionally biased region" description="Basic and acidic residues" evidence="3">
    <location>
        <begin position="424"/>
        <end position="452"/>
    </location>
</feature>
<feature type="region of interest" description="Disordered" evidence="3">
    <location>
        <begin position="3178"/>
        <end position="3211"/>
    </location>
</feature>
<dbReference type="InterPro" id="IPR011029">
    <property type="entry name" value="DEATH-like_dom_sf"/>
</dbReference>
<dbReference type="InterPro" id="IPR051165">
    <property type="entry name" value="Multifunctional_ANK_Repeat"/>
</dbReference>
<feature type="region of interest" description="Disordered" evidence="3">
    <location>
        <begin position="1447"/>
        <end position="1478"/>
    </location>
</feature>
<feature type="compositionally biased region" description="Low complexity" evidence="3">
    <location>
        <begin position="1217"/>
        <end position="1229"/>
    </location>
</feature>
<organism evidence="5 6">
    <name type="scientific">Betta splendens</name>
    <name type="common">Siamese fighting fish</name>
    <dbReference type="NCBI Taxonomy" id="158456"/>
    <lineage>
        <taxon>Eukaryota</taxon>
        <taxon>Metazoa</taxon>
        <taxon>Chordata</taxon>
        <taxon>Craniata</taxon>
        <taxon>Vertebrata</taxon>
        <taxon>Euteleostomi</taxon>
        <taxon>Actinopterygii</taxon>
        <taxon>Neopterygii</taxon>
        <taxon>Teleostei</taxon>
        <taxon>Neoteleostei</taxon>
        <taxon>Acanthomorphata</taxon>
        <taxon>Anabantaria</taxon>
        <taxon>Anabantiformes</taxon>
        <taxon>Anabantoidei</taxon>
        <taxon>Osphronemidae</taxon>
        <taxon>Betta</taxon>
    </lineage>
</organism>
<feature type="region of interest" description="Disordered" evidence="3">
    <location>
        <begin position="3265"/>
        <end position="3475"/>
    </location>
</feature>
<feature type="domain" description="Death" evidence="4">
    <location>
        <begin position="2988"/>
        <end position="3072"/>
    </location>
</feature>
<feature type="compositionally biased region" description="Polar residues" evidence="3">
    <location>
        <begin position="2898"/>
        <end position="2914"/>
    </location>
</feature>
<protein>
    <submittedName>
        <fullName evidence="6">Ankyrin-2 isoform X1</fullName>
    </submittedName>
</protein>
<feature type="compositionally biased region" description="Polar residues" evidence="3">
    <location>
        <begin position="248"/>
        <end position="271"/>
    </location>
</feature>